<proteinExistence type="predicted"/>
<accession>A0A8A0RKT1</accession>
<organism evidence="1 2">
    <name type="scientific">Koleobacter methoxysyntrophicus</name>
    <dbReference type="NCBI Taxonomy" id="2751313"/>
    <lineage>
        <taxon>Bacteria</taxon>
        <taxon>Bacillati</taxon>
        <taxon>Bacillota</taxon>
        <taxon>Clostridia</taxon>
        <taxon>Koleobacterales</taxon>
        <taxon>Koleobacteraceae</taxon>
        <taxon>Koleobacter</taxon>
    </lineage>
</organism>
<evidence type="ECO:0000313" key="2">
    <source>
        <dbReference type="Proteomes" id="UP000662904"/>
    </source>
</evidence>
<gene>
    <name evidence="1" type="ORF">H0A61_00163</name>
</gene>
<protein>
    <submittedName>
        <fullName evidence="1">Uncharacterized protein</fullName>
    </submittedName>
</protein>
<reference evidence="1" key="1">
    <citation type="submission" date="2020-07" db="EMBL/GenBank/DDBJ databases">
        <title>Koleobacter methoxysyntrophicus gen. nov., sp. nov., a novel anaerobic bacterium isolated from deep subsurface oil field and proposal of Koleobacterales ord. nov. in the phylum Firmicutes.</title>
        <authorList>
            <person name="Sakamoto S."/>
            <person name="Tamaki H."/>
        </authorList>
    </citation>
    <scope>NUCLEOTIDE SEQUENCE</scope>
    <source>
        <strain evidence="1">NRmbB1</strain>
    </source>
</reference>
<name>A0A8A0RKT1_9FIRM</name>
<dbReference type="RefSeq" id="WP_206708097.1">
    <property type="nucleotide sequence ID" value="NZ_CP059066.1"/>
</dbReference>
<dbReference type="AlphaFoldDB" id="A0A8A0RKT1"/>
<dbReference type="EMBL" id="CP059066">
    <property type="protein sequence ID" value="QSQ07846.1"/>
    <property type="molecule type" value="Genomic_DNA"/>
</dbReference>
<keyword evidence="2" id="KW-1185">Reference proteome</keyword>
<dbReference type="KEGG" id="kme:H0A61_00163"/>
<dbReference type="Proteomes" id="UP000662904">
    <property type="component" value="Chromosome"/>
</dbReference>
<sequence length="122" mass="14683">MYRQFCENYKNFIKLNKAGLGKNEYRLKIAESIRGLADLETYKKWKENNDVRYSEIENIVFEIKRRKDIYNFKSFSWELDGYGFEARKNNSADREKVEEQLKLIDILLGTSYWSDNTDNIDK</sequence>
<evidence type="ECO:0000313" key="1">
    <source>
        <dbReference type="EMBL" id="QSQ07846.1"/>
    </source>
</evidence>